<evidence type="ECO:0000256" key="4">
    <source>
        <dbReference type="ARBA" id="ARBA00022679"/>
    </source>
</evidence>
<dbReference type="PANTHER" id="PTHR30400">
    <property type="entry name" value="MONOFUNCTIONAL BIOSYNTHETIC PEPTIDOGLYCAN TRANSGLYCOSYLASE"/>
    <property type="match status" value="1"/>
</dbReference>
<evidence type="ECO:0000256" key="8">
    <source>
        <dbReference type="ARBA" id="ARBA00022989"/>
    </source>
</evidence>
<accession>A0ABW5XL76</accession>
<organism evidence="13 14">
    <name type="scientific">Mucilaginibacter antarcticus</name>
    <dbReference type="NCBI Taxonomy" id="1855725"/>
    <lineage>
        <taxon>Bacteria</taxon>
        <taxon>Pseudomonadati</taxon>
        <taxon>Bacteroidota</taxon>
        <taxon>Sphingobacteriia</taxon>
        <taxon>Sphingobacteriales</taxon>
        <taxon>Sphingobacteriaceae</taxon>
        <taxon>Mucilaginibacter</taxon>
    </lineage>
</organism>
<evidence type="ECO:0000256" key="5">
    <source>
        <dbReference type="ARBA" id="ARBA00022692"/>
    </source>
</evidence>
<evidence type="ECO:0000256" key="9">
    <source>
        <dbReference type="ARBA" id="ARBA00023136"/>
    </source>
</evidence>
<keyword evidence="9 11" id="KW-0472">Membrane</keyword>
<evidence type="ECO:0000256" key="10">
    <source>
        <dbReference type="ARBA" id="ARBA00023316"/>
    </source>
</evidence>
<keyword evidence="10" id="KW-0961">Cell wall biogenesis/degradation</keyword>
<evidence type="ECO:0000313" key="14">
    <source>
        <dbReference type="Proteomes" id="UP001597601"/>
    </source>
</evidence>
<dbReference type="InterPro" id="IPR023346">
    <property type="entry name" value="Lysozyme-like_dom_sf"/>
</dbReference>
<dbReference type="InterPro" id="IPR001264">
    <property type="entry name" value="Glyco_trans_51"/>
</dbReference>
<dbReference type="Pfam" id="PF00912">
    <property type="entry name" value="Transgly"/>
    <property type="match status" value="1"/>
</dbReference>
<keyword evidence="14" id="KW-1185">Reference proteome</keyword>
<evidence type="ECO:0000259" key="12">
    <source>
        <dbReference type="Pfam" id="PF00912"/>
    </source>
</evidence>
<protein>
    <submittedName>
        <fullName evidence="13">Transglycosylase domain-containing protein</fullName>
    </submittedName>
</protein>
<dbReference type="InterPro" id="IPR011812">
    <property type="entry name" value="Pep_trsgly"/>
</dbReference>
<sequence length="736" mass="83551">MRRLNPKHIRIAVIVAVSLIVLLLIGGFIAYGKREAILQSQIAKAKLKAKRQYNLNLQIGSAHFSGLTTISCKDIIIVPQNRDTLLNVKRFEVSIKLLPLLFGNIKLADVYMDDALLNLTDIKGVRNFDFLFKKKQDSVKTNTKLDLSELSNNLIKQVLYKIPDNLNVSNFLVSFKNDSARLKLLTETAKIDDGDLTSTVKINDTVATWHFSGIMHPSDKEIDVKLYADNGKVEIPFIEKRFGAKVNFDNLTVKLTNVKHSNGETKIATFCSAHNLLINHPAFAANNVIVPDGSIAADFLIGTNYISLDSSSVIHLKKASAHPYLKYTLKPVKTYELRLSTGWQDAQNIFDSFPTGMFESLEGIKAQGKLNYSLNFFLDKSMPDNLRFDSKMEKDADFKIVRYGRTDLSKLNKTFVYTPYEYGKPMRPHVIGPENPEYTPLEEMSPYLRNAVMTAEDPTFYKHRGFVEKSIRASIVTNIKKQEFSRGGSTISMQLVKNAFLTRKKTLSRKIEEILIVWLIENNNIITKDRMLEVYFNIIEWGPGIYGISEASHYYFGKSPSELNLGESIYLAKIVPRPKAGLYAFLPDGSLRPGLERYFNSLGRMMMGRGFAQQDSNSYGFYTIRLREGLRQRIESVDSTEANQILNSPRQDDVDLALPQIEDPEPSKKPNFLQRIFGKRDTVTQHTEQMLEDEEERRINAIDETGKSGKQIRQAKRAIRNDIKAKKKALEAQGKL</sequence>
<comment type="caution">
    <text evidence="13">The sequence shown here is derived from an EMBL/GenBank/DDBJ whole genome shotgun (WGS) entry which is preliminary data.</text>
</comment>
<evidence type="ECO:0000256" key="6">
    <source>
        <dbReference type="ARBA" id="ARBA00022960"/>
    </source>
</evidence>
<dbReference type="Gene3D" id="1.10.3810.10">
    <property type="entry name" value="Biosynthetic peptidoglycan transglycosylase-like"/>
    <property type="match status" value="1"/>
</dbReference>
<keyword evidence="3" id="KW-0328">Glycosyltransferase</keyword>
<keyword evidence="6" id="KW-0133">Cell shape</keyword>
<gene>
    <name evidence="13" type="ORF">ACFSYC_03485</name>
</gene>
<evidence type="ECO:0000256" key="3">
    <source>
        <dbReference type="ARBA" id="ARBA00022676"/>
    </source>
</evidence>
<reference evidence="14" key="1">
    <citation type="journal article" date="2019" name="Int. J. Syst. Evol. Microbiol.">
        <title>The Global Catalogue of Microorganisms (GCM) 10K type strain sequencing project: providing services to taxonomists for standard genome sequencing and annotation.</title>
        <authorList>
            <consortium name="The Broad Institute Genomics Platform"/>
            <consortium name="The Broad Institute Genome Sequencing Center for Infectious Disease"/>
            <person name="Wu L."/>
            <person name="Ma J."/>
        </authorList>
    </citation>
    <scope>NUCLEOTIDE SEQUENCE [LARGE SCALE GENOMIC DNA]</scope>
    <source>
        <strain evidence="14">KCTC 52232</strain>
    </source>
</reference>
<keyword evidence="5 11" id="KW-0812">Transmembrane</keyword>
<feature type="domain" description="Glycosyl transferase family 51" evidence="12">
    <location>
        <begin position="433"/>
        <end position="579"/>
    </location>
</feature>
<feature type="transmembrane region" description="Helical" evidence="11">
    <location>
        <begin position="12"/>
        <end position="31"/>
    </location>
</feature>
<keyword evidence="7" id="KW-0573">Peptidoglycan synthesis</keyword>
<dbReference type="EMBL" id="JBHUON010000002">
    <property type="protein sequence ID" value="MFD2863742.1"/>
    <property type="molecule type" value="Genomic_DNA"/>
</dbReference>
<name>A0ABW5XL76_9SPHI</name>
<keyword evidence="1" id="KW-1003">Cell membrane</keyword>
<evidence type="ECO:0000256" key="2">
    <source>
        <dbReference type="ARBA" id="ARBA00022519"/>
    </source>
</evidence>
<keyword evidence="4" id="KW-0808">Transferase</keyword>
<evidence type="ECO:0000256" key="7">
    <source>
        <dbReference type="ARBA" id="ARBA00022984"/>
    </source>
</evidence>
<dbReference type="PANTHER" id="PTHR30400:SF0">
    <property type="entry name" value="BIOSYNTHETIC PEPTIDOGLYCAN TRANSGLYCOSYLASE"/>
    <property type="match status" value="1"/>
</dbReference>
<proteinExistence type="predicted"/>
<dbReference type="SUPFAM" id="SSF53955">
    <property type="entry name" value="Lysozyme-like"/>
    <property type="match status" value="1"/>
</dbReference>
<evidence type="ECO:0000313" key="13">
    <source>
        <dbReference type="EMBL" id="MFD2863742.1"/>
    </source>
</evidence>
<keyword evidence="8 11" id="KW-1133">Transmembrane helix</keyword>
<evidence type="ECO:0000256" key="1">
    <source>
        <dbReference type="ARBA" id="ARBA00022475"/>
    </source>
</evidence>
<keyword evidence="2" id="KW-0997">Cell inner membrane</keyword>
<dbReference type="RefSeq" id="WP_377123562.1">
    <property type="nucleotide sequence ID" value="NZ_JBHUON010000002.1"/>
</dbReference>
<dbReference type="InterPro" id="IPR036950">
    <property type="entry name" value="PBP_transglycosylase"/>
</dbReference>
<dbReference type="Proteomes" id="UP001597601">
    <property type="component" value="Unassembled WGS sequence"/>
</dbReference>
<evidence type="ECO:0000256" key="11">
    <source>
        <dbReference type="SAM" id="Phobius"/>
    </source>
</evidence>